<evidence type="ECO:0000256" key="1">
    <source>
        <dbReference type="ARBA" id="ARBA00001936"/>
    </source>
</evidence>
<sequence length="188" mass="21661">MDIEQIRSVLTNKINPKPLFELDENELASVLIVIYGKEPIILMTEKAKTLKVHAGEISFPGGKWCEKDEDLLETAIRETEEELDLQISRKQIIGQLDPVVTLNSKYIITPFVALLDGIHSLKPNSEVNSVLHIPLEPFLKTMDEDRHPEHRSIKEMYTFTFEKYQIWGASARMLRQIFMSLPKKIQSD</sequence>
<keyword evidence="5" id="KW-0460">Magnesium</keyword>
<dbReference type="CDD" id="cd03426">
    <property type="entry name" value="NUDIX_CoAse_Nudt7"/>
    <property type="match status" value="1"/>
</dbReference>
<dbReference type="Pfam" id="PF00293">
    <property type="entry name" value="NUDIX"/>
    <property type="match status" value="1"/>
</dbReference>
<organism evidence="8">
    <name type="scientific">marine metagenome</name>
    <dbReference type="NCBI Taxonomy" id="408172"/>
    <lineage>
        <taxon>unclassified sequences</taxon>
        <taxon>metagenomes</taxon>
        <taxon>ecological metagenomes</taxon>
    </lineage>
</organism>
<dbReference type="PANTHER" id="PTHR12992">
    <property type="entry name" value="NUDIX HYDROLASE"/>
    <property type="match status" value="1"/>
</dbReference>
<evidence type="ECO:0000256" key="5">
    <source>
        <dbReference type="ARBA" id="ARBA00022842"/>
    </source>
</evidence>
<dbReference type="PROSITE" id="PS51462">
    <property type="entry name" value="NUDIX"/>
    <property type="match status" value="1"/>
</dbReference>
<feature type="domain" description="Nudix hydrolase" evidence="7">
    <location>
        <begin position="24"/>
        <end position="157"/>
    </location>
</feature>
<dbReference type="EMBL" id="UINC01031933">
    <property type="protein sequence ID" value="SVB18755.1"/>
    <property type="molecule type" value="Genomic_DNA"/>
</dbReference>
<keyword evidence="4" id="KW-0378">Hydrolase</keyword>
<reference evidence="8" key="1">
    <citation type="submission" date="2018-05" db="EMBL/GenBank/DDBJ databases">
        <authorList>
            <person name="Lanie J.A."/>
            <person name="Ng W.-L."/>
            <person name="Kazmierczak K.M."/>
            <person name="Andrzejewski T.M."/>
            <person name="Davidsen T.M."/>
            <person name="Wayne K.J."/>
            <person name="Tettelin H."/>
            <person name="Glass J.I."/>
            <person name="Rusch D."/>
            <person name="Podicherti R."/>
            <person name="Tsui H.-C.T."/>
            <person name="Winkler M.E."/>
        </authorList>
    </citation>
    <scope>NUCLEOTIDE SEQUENCE</scope>
</reference>
<dbReference type="AlphaFoldDB" id="A0A382BY60"/>
<evidence type="ECO:0000313" key="8">
    <source>
        <dbReference type="EMBL" id="SVB18755.1"/>
    </source>
</evidence>
<dbReference type="PANTHER" id="PTHR12992:SF11">
    <property type="entry name" value="MITOCHONDRIAL COENZYME A DIPHOSPHATASE NUDT8"/>
    <property type="match status" value="1"/>
</dbReference>
<protein>
    <recommendedName>
        <fullName evidence="7">Nudix hydrolase domain-containing protein</fullName>
    </recommendedName>
</protein>
<name>A0A382BY60_9ZZZZ</name>
<accession>A0A382BY60</accession>
<proteinExistence type="predicted"/>
<dbReference type="GO" id="GO:0010945">
    <property type="term" value="F:coenzyme A diphosphatase activity"/>
    <property type="evidence" value="ECO:0007669"/>
    <property type="project" value="InterPro"/>
</dbReference>
<evidence type="ECO:0000256" key="3">
    <source>
        <dbReference type="ARBA" id="ARBA00022723"/>
    </source>
</evidence>
<evidence type="ECO:0000256" key="4">
    <source>
        <dbReference type="ARBA" id="ARBA00022801"/>
    </source>
</evidence>
<comment type="cofactor">
    <cofactor evidence="1">
        <name>Mn(2+)</name>
        <dbReference type="ChEBI" id="CHEBI:29035"/>
    </cofactor>
</comment>
<dbReference type="InterPro" id="IPR000086">
    <property type="entry name" value="NUDIX_hydrolase_dom"/>
</dbReference>
<dbReference type="Gene3D" id="3.90.79.10">
    <property type="entry name" value="Nucleoside Triphosphate Pyrophosphohydrolase"/>
    <property type="match status" value="1"/>
</dbReference>
<dbReference type="InterPro" id="IPR015797">
    <property type="entry name" value="NUDIX_hydrolase-like_dom_sf"/>
</dbReference>
<dbReference type="SUPFAM" id="SSF55811">
    <property type="entry name" value="Nudix"/>
    <property type="match status" value="1"/>
</dbReference>
<dbReference type="InterPro" id="IPR045121">
    <property type="entry name" value="CoAse"/>
</dbReference>
<gene>
    <name evidence="8" type="ORF">METZ01_LOCUS171609</name>
</gene>
<keyword evidence="3" id="KW-0479">Metal-binding</keyword>
<evidence type="ECO:0000256" key="6">
    <source>
        <dbReference type="ARBA" id="ARBA00023211"/>
    </source>
</evidence>
<comment type="cofactor">
    <cofactor evidence="2">
        <name>Mg(2+)</name>
        <dbReference type="ChEBI" id="CHEBI:18420"/>
    </cofactor>
</comment>
<evidence type="ECO:0000259" key="7">
    <source>
        <dbReference type="PROSITE" id="PS51462"/>
    </source>
</evidence>
<keyword evidence="6" id="KW-0464">Manganese</keyword>
<dbReference type="GO" id="GO:0046872">
    <property type="term" value="F:metal ion binding"/>
    <property type="evidence" value="ECO:0007669"/>
    <property type="project" value="UniProtKB-KW"/>
</dbReference>
<evidence type="ECO:0000256" key="2">
    <source>
        <dbReference type="ARBA" id="ARBA00001946"/>
    </source>
</evidence>